<comment type="caution">
    <text evidence="1">The sequence shown here is derived from an EMBL/GenBank/DDBJ whole genome shotgun (WGS) entry which is preliminary data.</text>
</comment>
<dbReference type="EMBL" id="LNQN01000001">
    <property type="protein sequence ID" value="KSU84321.1"/>
    <property type="molecule type" value="Genomic_DNA"/>
</dbReference>
<accession>A0A0V8JBN0</accession>
<keyword evidence="2" id="KW-1185">Reference proteome</keyword>
<evidence type="ECO:0008006" key="3">
    <source>
        <dbReference type="Google" id="ProtNLM"/>
    </source>
</evidence>
<dbReference type="InterPro" id="IPR025072">
    <property type="entry name" value="Fur_reg_FbpA"/>
</dbReference>
<proteinExistence type="predicted"/>
<protein>
    <recommendedName>
        <fullName evidence="3">Fur-regulated basic protein FbpA</fullName>
    </recommendedName>
</protein>
<dbReference type="OrthoDB" id="2974077at2"/>
<reference evidence="1 2" key="1">
    <citation type="journal article" date="2014" name="Antonie Van Leeuwenhoek">
        <title>Fictibacillus enclensis sp. nov., isolated from marine sediment.</title>
        <authorList>
            <person name="Dastager S.G."/>
            <person name="Mawlankar R."/>
            <person name="Srinivasan K."/>
            <person name="Tang S.K."/>
            <person name="Lee J.C."/>
            <person name="Ramana V.V."/>
            <person name="Shouche Y.S."/>
        </authorList>
    </citation>
    <scope>NUCLEOTIDE SEQUENCE [LARGE SCALE GENOMIC DNA]</scope>
    <source>
        <strain evidence="1 2">NIO-1003</strain>
    </source>
</reference>
<dbReference type="Pfam" id="PF13076">
    <property type="entry name" value="Fur_reg_FbpA"/>
    <property type="match status" value="1"/>
</dbReference>
<sequence length="63" mass="7540">MGNQFRKAVESKRNQLMTSLIEMGVYKKEERHLFQLTLTDLEEEYGKAVTDKKIRQEKDELTY</sequence>
<name>A0A0V8JBN0_9BACL</name>
<evidence type="ECO:0000313" key="2">
    <source>
        <dbReference type="Proteomes" id="UP000054099"/>
    </source>
</evidence>
<dbReference type="Proteomes" id="UP000054099">
    <property type="component" value="Unassembled WGS sequence"/>
</dbReference>
<gene>
    <name evidence="1" type="ORF">AS030_01810</name>
</gene>
<dbReference type="RefSeq" id="WP_061967728.1">
    <property type="nucleotide sequence ID" value="NZ_CP126109.1"/>
</dbReference>
<dbReference type="AlphaFoldDB" id="A0A0V8JBN0"/>
<organism evidence="1 2">
    <name type="scientific">Fictibacillus enclensis</name>
    <dbReference type="NCBI Taxonomy" id="1017270"/>
    <lineage>
        <taxon>Bacteria</taxon>
        <taxon>Bacillati</taxon>
        <taxon>Bacillota</taxon>
        <taxon>Bacilli</taxon>
        <taxon>Bacillales</taxon>
        <taxon>Fictibacillaceae</taxon>
        <taxon>Fictibacillus</taxon>
    </lineage>
</organism>
<evidence type="ECO:0000313" key="1">
    <source>
        <dbReference type="EMBL" id="KSU84321.1"/>
    </source>
</evidence>